<dbReference type="SUPFAM" id="SSF55874">
    <property type="entry name" value="ATPase domain of HSP90 chaperone/DNA topoisomerase II/histidine kinase"/>
    <property type="match status" value="1"/>
</dbReference>
<evidence type="ECO:0000313" key="15">
    <source>
        <dbReference type="EMBL" id="EXI81533.1"/>
    </source>
</evidence>
<dbReference type="InterPro" id="IPR000700">
    <property type="entry name" value="PAS-assoc_C"/>
</dbReference>
<dbReference type="Gene3D" id="3.30.565.10">
    <property type="entry name" value="Histidine kinase-like ATPase, C-terminal domain"/>
    <property type="match status" value="1"/>
</dbReference>
<evidence type="ECO:0000259" key="12">
    <source>
        <dbReference type="PROSITE" id="PS50109"/>
    </source>
</evidence>
<evidence type="ECO:0000256" key="1">
    <source>
        <dbReference type="ARBA" id="ARBA00000085"/>
    </source>
</evidence>
<dbReference type="InterPro" id="IPR036890">
    <property type="entry name" value="HATPase_C_sf"/>
</dbReference>
<dbReference type="PROSITE" id="PS50112">
    <property type="entry name" value="PAS"/>
    <property type="match status" value="3"/>
</dbReference>
<dbReference type="PROSITE" id="PS50113">
    <property type="entry name" value="PAC"/>
    <property type="match status" value="3"/>
</dbReference>
<evidence type="ECO:0000259" key="14">
    <source>
        <dbReference type="PROSITE" id="PS50113"/>
    </source>
</evidence>
<gene>
    <name evidence="15" type="primary">yegE</name>
    <name evidence="15" type="ORF">AW10_01070</name>
</gene>
<dbReference type="InterPro" id="IPR003018">
    <property type="entry name" value="GAF"/>
</dbReference>
<dbReference type="GO" id="GO:0000155">
    <property type="term" value="F:phosphorelay sensor kinase activity"/>
    <property type="evidence" value="ECO:0007669"/>
    <property type="project" value="InterPro"/>
</dbReference>
<keyword evidence="15" id="KW-0548">Nucleotidyltransferase</keyword>
<dbReference type="SMART" id="SM00091">
    <property type="entry name" value="PAS"/>
    <property type="match status" value="4"/>
</dbReference>
<dbReference type="EC" id="2.7.13.3" evidence="3"/>
<dbReference type="PATRIC" id="fig|1454003.3.peg.1109"/>
<dbReference type="SUPFAM" id="SSF55785">
    <property type="entry name" value="PYP-like sensor domain (PAS domain)"/>
    <property type="match status" value="4"/>
</dbReference>
<keyword evidence="10 11" id="KW-0472">Membrane</keyword>
<evidence type="ECO:0000313" key="16">
    <source>
        <dbReference type="Proteomes" id="UP000021816"/>
    </source>
</evidence>
<keyword evidence="6 15" id="KW-0808">Transferase</keyword>
<dbReference type="InterPro" id="IPR000014">
    <property type="entry name" value="PAS"/>
</dbReference>
<evidence type="ECO:0000256" key="8">
    <source>
        <dbReference type="ARBA" id="ARBA00022777"/>
    </source>
</evidence>
<dbReference type="InterPro" id="IPR005467">
    <property type="entry name" value="His_kinase_dom"/>
</dbReference>
<comment type="catalytic activity">
    <reaction evidence="1">
        <text>ATP + protein L-histidine = ADP + protein N-phospho-L-histidine.</text>
        <dbReference type="EC" id="2.7.13.3"/>
    </reaction>
</comment>
<dbReference type="GO" id="GO:0016779">
    <property type="term" value="F:nucleotidyltransferase activity"/>
    <property type="evidence" value="ECO:0007669"/>
    <property type="project" value="UniProtKB-KW"/>
</dbReference>
<dbReference type="Proteomes" id="UP000021816">
    <property type="component" value="Unassembled WGS sequence"/>
</dbReference>
<dbReference type="Pfam" id="PF08448">
    <property type="entry name" value="PAS_4"/>
    <property type="match status" value="1"/>
</dbReference>
<dbReference type="SUPFAM" id="SSF47384">
    <property type="entry name" value="Homodimeric domain of signal transducing histidine kinase"/>
    <property type="match status" value="1"/>
</dbReference>
<dbReference type="CDD" id="cd12915">
    <property type="entry name" value="PDC2_DGC_like"/>
    <property type="match status" value="1"/>
</dbReference>
<keyword evidence="7 11" id="KW-0812">Transmembrane</keyword>
<comment type="caution">
    <text evidence="15">The sequence shown here is derived from an EMBL/GenBank/DDBJ whole genome shotgun (WGS) entry which is preliminary data.</text>
</comment>
<dbReference type="Gene3D" id="3.30.450.40">
    <property type="match status" value="1"/>
</dbReference>
<evidence type="ECO:0000256" key="10">
    <source>
        <dbReference type="ARBA" id="ARBA00023136"/>
    </source>
</evidence>
<dbReference type="InterPro" id="IPR036097">
    <property type="entry name" value="HisK_dim/P_sf"/>
</dbReference>
<dbReference type="InterPro" id="IPR029016">
    <property type="entry name" value="GAF-like_dom_sf"/>
</dbReference>
<dbReference type="CDD" id="cd00082">
    <property type="entry name" value="HisKA"/>
    <property type="match status" value="1"/>
</dbReference>
<dbReference type="NCBIfam" id="TIGR00229">
    <property type="entry name" value="sensory_box"/>
    <property type="match status" value="4"/>
</dbReference>
<keyword evidence="5" id="KW-0597">Phosphoprotein</keyword>
<feature type="transmembrane region" description="Helical" evidence="11">
    <location>
        <begin position="30"/>
        <end position="54"/>
    </location>
</feature>
<dbReference type="PROSITE" id="PS50109">
    <property type="entry name" value="HIS_KIN"/>
    <property type="match status" value="1"/>
</dbReference>
<keyword evidence="9 11" id="KW-1133">Transmembrane helix</keyword>
<dbReference type="CDD" id="cd00130">
    <property type="entry name" value="PAS"/>
    <property type="match status" value="3"/>
</dbReference>
<dbReference type="Pfam" id="PF08447">
    <property type="entry name" value="PAS_3"/>
    <property type="match status" value="3"/>
</dbReference>
<dbReference type="InterPro" id="IPR035965">
    <property type="entry name" value="PAS-like_dom_sf"/>
</dbReference>
<dbReference type="InterPro" id="IPR001610">
    <property type="entry name" value="PAC"/>
</dbReference>
<dbReference type="Pfam" id="PF02518">
    <property type="entry name" value="HATPase_c"/>
    <property type="match status" value="1"/>
</dbReference>
<dbReference type="PANTHER" id="PTHR43304">
    <property type="entry name" value="PHYTOCHROME-LIKE PROTEIN CPH1"/>
    <property type="match status" value="1"/>
</dbReference>
<dbReference type="SMART" id="SM00086">
    <property type="entry name" value="PAC"/>
    <property type="match status" value="3"/>
</dbReference>
<dbReference type="Gene3D" id="1.10.287.130">
    <property type="match status" value="1"/>
</dbReference>
<dbReference type="Gene3D" id="3.30.450.20">
    <property type="entry name" value="PAS domain"/>
    <property type="match status" value="5"/>
</dbReference>
<feature type="domain" description="Histidine kinase" evidence="12">
    <location>
        <begin position="1037"/>
        <end position="1296"/>
    </location>
</feature>
<feature type="domain" description="PAS" evidence="13">
    <location>
        <begin position="722"/>
        <end position="804"/>
    </location>
</feature>
<dbReference type="InterPro" id="IPR003661">
    <property type="entry name" value="HisK_dim/P_dom"/>
</dbReference>
<dbReference type="InterPro" id="IPR033479">
    <property type="entry name" value="dCache_1"/>
</dbReference>
<keyword evidence="8" id="KW-0418">Kinase</keyword>
<evidence type="ECO:0000256" key="9">
    <source>
        <dbReference type="ARBA" id="ARBA00022989"/>
    </source>
</evidence>
<comment type="subcellular location">
    <subcellularLocation>
        <location evidence="2">Cell membrane</location>
        <topology evidence="2">Multi-pass membrane protein</topology>
    </subcellularLocation>
</comment>
<evidence type="ECO:0000256" key="6">
    <source>
        <dbReference type="ARBA" id="ARBA00022679"/>
    </source>
</evidence>
<dbReference type="InterPro" id="IPR003594">
    <property type="entry name" value="HATPase_dom"/>
</dbReference>
<dbReference type="SUPFAM" id="SSF55781">
    <property type="entry name" value="GAF domain-like"/>
    <property type="match status" value="1"/>
</dbReference>
<evidence type="ECO:0000256" key="2">
    <source>
        <dbReference type="ARBA" id="ARBA00004651"/>
    </source>
</evidence>
<organism evidence="15 16">
    <name type="scientific">Candidatus Accumulibacter appositus</name>
    <dbReference type="NCBI Taxonomy" id="1454003"/>
    <lineage>
        <taxon>Bacteria</taxon>
        <taxon>Pseudomonadati</taxon>
        <taxon>Pseudomonadota</taxon>
        <taxon>Betaproteobacteria</taxon>
        <taxon>Candidatus Accumulibacter</taxon>
    </lineage>
</organism>
<dbReference type="EMBL" id="JEMX01000021">
    <property type="protein sequence ID" value="EXI81533.1"/>
    <property type="molecule type" value="Genomic_DNA"/>
</dbReference>
<evidence type="ECO:0000259" key="13">
    <source>
        <dbReference type="PROSITE" id="PS50112"/>
    </source>
</evidence>
<evidence type="ECO:0000256" key="5">
    <source>
        <dbReference type="ARBA" id="ARBA00022553"/>
    </source>
</evidence>
<feature type="domain" description="PAS" evidence="13">
    <location>
        <begin position="595"/>
        <end position="665"/>
    </location>
</feature>
<evidence type="ECO:0000256" key="11">
    <source>
        <dbReference type="SAM" id="Phobius"/>
    </source>
</evidence>
<evidence type="ECO:0000256" key="4">
    <source>
        <dbReference type="ARBA" id="ARBA00022475"/>
    </source>
</evidence>
<dbReference type="SMART" id="SM00387">
    <property type="entry name" value="HATPase_c"/>
    <property type="match status" value="1"/>
</dbReference>
<feature type="domain" description="PAS" evidence="13">
    <location>
        <begin position="468"/>
        <end position="538"/>
    </location>
</feature>
<dbReference type="PANTHER" id="PTHR43304:SF1">
    <property type="entry name" value="PAC DOMAIN-CONTAINING PROTEIN"/>
    <property type="match status" value="1"/>
</dbReference>
<dbReference type="InterPro" id="IPR013656">
    <property type="entry name" value="PAS_4"/>
</dbReference>
<sequence length="1304" mass="144244">MTERSAPHAASQLVPAAGEGVREWQAAPRFIRYLIVGIVGINVLVAVALAYVFADSRRSEELRFREEAANLARLISKDIDSQYARIDLSLRAVADEYANQLAMGGLYFERWMERVRQRHPAVSFMRISDAAGNIVYSPDGQAAARINIADRDYFTRLRADPQAGLQITPPLLGRTTGTRLIILVRRLGAADEHFHGVVLASIPIARLQDMLAGLLPRADSYVGLIDAQYRWVAAQPATAGQQPSLAALRDAAARSPESGLFHSHGDDGERLVAYKRSEAFGFYTVVGLPAGVLLADWRKTAAAGAAGMALFALLTTLLGWLLCRSWKQQSATTARLIERDEWVRQAQQVAGLALFSYDIESQRFAVSDALYAISGTDSEYPHTWPGWLALAHPDDRQALDLAFRRLLRGESDGPAVAYRIVRPADGSLRWVKSVAHLVSAPDATRQTLSGVVLDISAEKRQEDVLAKSEQLFRSVFENSMIGMATTSLEKGWLKINQTLCDILGYEHHELLRMTWADLTHPDDLAADVASFNRVLAGEIDAYELDKRFIRKSGEIVDAYIAARAIRRSDHSIDHFVALVQDITPRKRAEDLLRASEADLSAALDQAAVGIAFVAPDGHWLRVNERLCQLVGYAQAELLTLTFQDITHPDDLELDLAQLARLASGQIDSYTLEKRYFRKDGRCVWINLSVSLIRNGDGTPHHFVSIIEDIDARKTAERDLARSREILKNFLDHLPGMAYVKDQDLRVLHANRGVAEFLNLDPEQVVGRSNAELFPGELGDKISRDDRRVLASGQTEYLEEAYAGGFYQTTRFVVSQGDHSSLLGGITLDITRRHQLEERARALLEINDLGRKLGEKELLAACLEMAEKMTASGIGFLHFVNDDQQTIELSTWTAGALKGCRAMFDNHYPIKEAGIWADCCRQRLAVCFNDYGEYEAKRGLPEGHAPLQRLISVPVIEEGRVRMVVGVGNKAAAYDDFDVETVQLVGNEVWSIRRRAQAEAALAQRLAEVTELNGKLEDAHLQLLQSEKMSAIGQLAAGVAHELNNPIGFVHSNLGTLGEYVEDLLAIDAAFARVEAQLPALAGSGAFDEVRRLKAARDHSYVVEDLPKLIRESKEGLERVRRIVLDLRDFSRVGESEWQWTDLEKGLESTINIVWNELKYKAEVERQYTPLPPIHCLASQLNQVFMNLLVNAAQAIETRGRIVIRTGTGTDADAASTDAASAVDVVWVEIEDSGCGMSPEVQKRLFEPFFTTKPVGKGTGLGLSIAFAIIARHHGRFAVRSEIGHGTTFRITLPIDPSQAATGTE</sequence>
<dbReference type="Pfam" id="PF13185">
    <property type="entry name" value="GAF_2"/>
    <property type="match status" value="1"/>
</dbReference>
<dbReference type="Pfam" id="PF02743">
    <property type="entry name" value="dCache_1"/>
    <property type="match status" value="1"/>
</dbReference>
<accession>A0A011NFU4</accession>
<keyword evidence="4" id="KW-1003">Cell membrane</keyword>
<evidence type="ECO:0000256" key="3">
    <source>
        <dbReference type="ARBA" id="ARBA00012438"/>
    </source>
</evidence>
<dbReference type="Gene3D" id="2.10.70.100">
    <property type="match status" value="1"/>
</dbReference>
<proteinExistence type="predicted"/>
<dbReference type="GO" id="GO:0005886">
    <property type="term" value="C:plasma membrane"/>
    <property type="evidence" value="ECO:0007669"/>
    <property type="project" value="UniProtKB-SubCell"/>
</dbReference>
<dbReference type="InterPro" id="IPR004358">
    <property type="entry name" value="Sig_transdc_His_kin-like_C"/>
</dbReference>
<feature type="domain" description="PAC" evidence="14">
    <location>
        <begin position="542"/>
        <end position="594"/>
    </location>
</feature>
<dbReference type="SMART" id="SM00388">
    <property type="entry name" value="HisKA"/>
    <property type="match status" value="1"/>
</dbReference>
<dbReference type="STRING" id="1454003.AW10_01070"/>
<name>A0A011NFU4_9PROT</name>
<reference evidence="15 16" key="1">
    <citation type="submission" date="2014-02" db="EMBL/GenBank/DDBJ databases">
        <title>Expanding our view of genomic diversity in Candidatus Accumulibacter clades.</title>
        <authorList>
            <person name="Skennerton C.T."/>
            <person name="Barr J.J."/>
            <person name="Slater F.R."/>
            <person name="Bond P.L."/>
            <person name="Tyson G.W."/>
        </authorList>
    </citation>
    <scope>NUCLEOTIDE SEQUENCE [LARGE SCALE GENOMIC DNA]</scope>
    <source>
        <strain evidence="16">BA-92</strain>
    </source>
</reference>
<dbReference type="InterPro" id="IPR013655">
    <property type="entry name" value="PAS_fold_3"/>
</dbReference>
<dbReference type="CDD" id="cd12914">
    <property type="entry name" value="PDC1_DGC_like"/>
    <property type="match status" value="1"/>
</dbReference>
<feature type="domain" description="PAC" evidence="14">
    <location>
        <begin position="414"/>
        <end position="467"/>
    </location>
</feature>
<evidence type="ECO:0000256" key="7">
    <source>
        <dbReference type="ARBA" id="ARBA00022692"/>
    </source>
</evidence>
<protein>
    <recommendedName>
        <fullName evidence="3">histidine kinase</fullName>
        <ecNumber evidence="3">2.7.13.3</ecNumber>
    </recommendedName>
</protein>
<feature type="domain" description="PAC" evidence="14">
    <location>
        <begin position="669"/>
        <end position="721"/>
    </location>
</feature>
<dbReference type="PRINTS" id="PR00344">
    <property type="entry name" value="BCTRLSENSOR"/>
</dbReference>
<dbReference type="InterPro" id="IPR052162">
    <property type="entry name" value="Sensor_kinase/Photoreceptor"/>
</dbReference>